<feature type="compositionally biased region" description="Basic and acidic residues" evidence="1">
    <location>
        <begin position="18"/>
        <end position="27"/>
    </location>
</feature>
<proteinExistence type="predicted"/>
<feature type="region of interest" description="Disordered" evidence="1">
    <location>
        <begin position="35"/>
        <end position="54"/>
    </location>
</feature>
<evidence type="ECO:0000313" key="3">
    <source>
        <dbReference type="EMBL" id="GAA3701682.1"/>
    </source>
</evidence>
<protein>
    <recommendedName>
        <fullName evidence="2">Methyltransferase domain-containing protein</fullName>
    </recommendedName>
</protein>
<dbReference type="SUPFAM" id="SSF53335">
    <property type="entry name" value="S-adenosyl-L-methionine-dependent methyltransferases"/>
    <property type="match status" value="1"/>
</dbReference>
<dbReference type="PANTHER" id="PTHR43591">
    <property type="entry name" value="METHYLTRANSFERASE"/>
    <property type="match status" value="1"/>
</dbReference>
<dbReference type="CDD" id="cd02440">
    <property type="entry name" value="AdoMet_MTases"/>
    <property type="match status" value="1"/>
</dbReference>
<feature type="region of interest" description="Disordered" evidence="1">
    <location>
        <begin position="1"/>
        <end position="27"/>
    </location>
</feature>
<keyword evidence="4" id="KW-1185">Reference proteome</keyword>
<dbReference type="Pfam" id="PF13649">
    <property type="entry name" value="Methyltransf_25"/>
    <property type="match status" value="1"/>
</dbReference>
<accession>A0ABP7DAS3</accession>
<dbReference type="InterPro" id="IPR029063">
    <property type="entry name" value="SAM-dependent_MTases_sf"/>
</dbReference>
<dbReference type="InterPro" id="IPR041698">
    <property type="entry name" value="Methyltransf_25"/>
</dbReference>
<sequence>MKHGVSTLDTMTRHARHGQPETHPREVNAHASHGEGVHTHGAHEHGSHNHAAHDHGSLADEAAMAEVIELDASLAGGYADEAAAWAAELAHGPVRSALDLGAGTGVGTLALARRFPEATLTAVDLSPMMLRRLRTAMEKSGMGERLRTVEADLDAEFDAGWAGAAGAEGGADLAWASSSLHHVTDPDRVLGSILRTLRPGGLLLVLELDELPRFLDGAGDGLATLEDRCHREMDRLGWNSHPEWSDALAGAGFRLEGRRTLEVEAGGADEANGSPPSELARFARLFLSRIRAALSSSQGSSLDGLAVEEDLAALDIADDMAALDRLLGQGPGSLEELPGLSVRTRRTAWAARRPV</sequence>
<evidence type="ECO:0000259" key="2">
    <source>
        <dbReference type="Pfam" id="PF13649"/>
    </source>
</evidence>
<reference evidence="4" key="1">
    <citation type="journal article" date="2019" name="Int. J. Syst. Evol. Microbiol.">
        <title>The Global Catalogue of Microorganisms (GCM) 10K type strain sequencing project: providing services to taxonomists for standard genome sequencing and annotation.</title>
        <authorList>
            <consortium name="The Broad Institute Genomics Platform"/>
            <consortium name="The Broad Institute Genome Sequencing Center for Infectious Disease"/>
            <person name="Wu L."/>
            <person name="Ma J."/>
        </authorList>
    </citation>
    <scope>NUCLEOTIDE SEQUENCE [LARGE SCALE GENOMIC DNA]</scope>
    <source>
        <strain evidence="4">JCM 30742</strain>
    </source>
</reference>
<dbReference type="Gene3D" id="3.40.50.150">
    <property type="entry name" value="Vaccinia Virus protein VP39"/>
    <property type="match status" value="1"/>
</dbReference>
<name>A0ABP7DAS3_9MICC</name>
<comment type="caution">
    <text evidence="3">The sequence shown here is derived from an EMBL/GenBank/DDBJ whole genome shotgun (WGS) entry which is preliminary data.</text>
</comment>
<organism evidence="3 4">
    <name type="scientific">Arthrobacter ginkgonis</name>
    <dbReference type="NCBI Taxonomy" id="1630594"/>
    <lineage>
        <taxon>Bacteria</taxon>
        <taxon>Bacillati</taxon>
        <taxon>Actinomycetota</taxon>
        <taxon>Actinomycetes</taxon>
        <taxon>Micrococcales</taxon>
        <taxon>Micrococcaceae</taxon>
        <taxon>Arthrobacter</taxon>
    </lineage>
</organism>
<evidence type="ECO:0000313" key="4">
    <source>
        <dbReference type="Proteomes" id="UP001500752"/>
    </source>
</evidence>
<dbReference type="EMBL" id="BAABEO010000034">
    <property type="protein sequence ID" value="GAA3701682.1"/>
    <property type="molecule type" value="Genomic_DNA"/>
</dbReference>
<feature type="domain" description="Methyltransferase" evidence="2">
    <location>
        <begin position="98"/>
        <end position="201"/>
    </location>
</feature>
<evidence type="ECO:0000256" key="1">
    <source>
        <dbReference type="SAM" id="MobiDB-lite"/>
    </source>
</evidence>
<gene>
    <name evidence="3" type="ORF">GCM10023081_42650</name>
</gene>
<dbReference type="Proteomes" id="UP001500752">
    <property type="component" value="Unassembled WGS sequence"/>
</dbReference>